<dbReference type="EMBL" id="JACEIK010001645">
    <property type="protein sequence ID" value="MCD7471113.1"/>
    <property type="molecule type" value="Genomic_DNA"/>
</dbReference>
<reference evidence="2 3" key="1">
    <citation type="journal article" date="2021" name="BMC Genomics">
        <title>Datura genome reveals duplications of psychoactive alkaloid biosynthetic genes and high mutation rate following tissue culture.</title>
        <authorList>
            <person name="Rajewski A."/>
            <person name="Carter-House D."/>
            <person name="Stajich J."/>
            <person name="Litt A."/>
        </authorList>
    </citation>
    <scope>NUCLEOTIDE SEQUENCE [LARGE SCALE GENOMIC DNA]</scope>
    <source>
        <strain evidence="2">AR-01</strain>
    </source>
</reference>
<keyword evidence="3" id="KW-1185">Reference proteome</keyword>
<dbReference type="Proteomes" id="UP000823775">
    <property type="component" value="Unassembled WGS sequence"/>
</dbReference>
<evidence type="ECO:0000313" key="2">
    <source>
        <dbReference type="EMBL" id="MCD7471113.1"/>
    </source>
</evidence>
<sequence length="131" mass="14394">MNPFHLCPKSFSPAKLSQIRTHIASTQTIHQYRGGARKYSSDQPPENPPPEFPAAPQPDKPSESSEVPSAPDFDDGSSPPKTQNRVPVDDPYGSGAAIPQQRPKSKVRQPHGAEVKIPIPPESDDIRLYYL</sequence>
<evidence type="ECO:0000313" key="3">
    <source>
        <dbReference type="Proteomes" id="UP000823775"/>
    </source>
</evidence>
<evidence type="ECO:0000256" key="1">
    <source>
        <dbReference type="SAM" id="MobiDB-lite"/>
    </source>
</evidence>
<proteinExistence type="predicted"/>
<gene>
    <name evidence="2" type="ORF">HAX54_011400</name>
</gene>
<comment type="caution">
    <text evidence="2">The sequence shown here is derived from an EMBL/GenBank/DDBJ whole genome shotgun (WGS) entry which is preliminary data.</text>
</comment>
<feature type="compositionally biased region" description="Pro residues" evidence="1">
    <location>
        <begin position="45"/>
        <end position="59"/>
    </location>
</feature>
<accession>A0ABS8TIS0</accession>
<organism evidence="2 3">
    <name type="scientific">Datura stramonium</name>
    <name type="common">Jimsonweed</name>
    <name type="synonym">Common thornapple</name>
    <dbReference type="NCBI Taxonomy" id="4076"/>
    <lineage>
        <taxon>Eukaryota</taxon>
        <taxon>Viridiplantae</taxon>
        <taxon>Streptophyta</taxon>
        <taxon>Embryophyta</taxon>
        <taxon>Tracheophyta</taxon>
        <taxon>Spermatophyta</taxon>
        <taxon>Magnoliopsida</taxon>
        <taxon>eudicotyledons</taxon>
        <taxon>Gunneridae</taxon>
        <taxon>Pentapetalae</taxon>
        <taxon>asterids</taxon>
        <taxon>lamiids</taxon>
        <taxon>Solanales</taxon>
        <taxon>Solanaceae</taxon>
        <taxon>Solanoideae</taxon>
        <taxon>Datureae</taxon>
        <taxon>Datura</taxon>
    </lineage>
</organism>
<feature type="region of interest" description="Disordered" evidence="1">
    <location>
        <begin position="22"/>
        <end position="131"/>
    </location>
</feature>
<name>A0ABS8TIS0_DATST</name>
<protein>
    <submittedName>
        <fullName evidence="2">Uncharacterized protein</fullName>
    </submittedName>
</protein>